<evidence type="ECO:0000313" key="1">
    <source>
        <dbReference type="EMBL" id="KPL76296.1"/>
    </source>
</evidence>
<accession>A0A0P6X1K2</accession>
<sequence>MNIQAPLPLNPSPNIAQPDSGLRLFQRVTAEILQINGTQAVISIDGHPIVARLVSQQEAAQLAGKKVAQFIVTAMDQEAITLKIFNPPQPSAAGSGVGLPVQEMALRILQEYGLPVRPELLLLARAALAQHLEISPENLQKMLAALGGGSWGQAEAEMAAAMLAAGLPLNEETLAVALRARSIYPQGLVNLIGGLQSAQANPSLTAEQTKLLQTLQNLFQHLLLPAGADAQTLASRIREAVRFGGRTLENILLRAGEGIEGQPGQSHWMEAVRLITALRQNGLGEVAEQVQRFLDQARMSGLLNLPPQPVPGEGAWAEARMLLARPVSGDERGFLPVRLRVARREKGGAARIDPLHTTLNIQVEVQPDRVFQVALSVVGRQMRVVVTAPDVQWLSETRSEMPSLEEALQDLGYNLQDSRVEVGQVDWMPSALSPAPARPSLAWVDLEV</sequence>
<evidence type="ECO:0000313" key="2">
    <source>
        <dbReference type="Proteomes" id="UP000050514"/>
    </source>
</evidence>
<organism evidence="1 2">
    <name type="scientific">Bellilinea caldifistulae</name>
    <dbReference type="NCBI Taxonomy" id="360411"/>
    <lineage>
        <taxon>Bacteria</taxon>
        <taxon>Bacillati</taxon>
        <taxon>Chloroflexota</taxon>
        <taxon>Anaerolineae</taxon>
        <taxon>Anaerolineales</taxon>
        <taxon>Anaerolineaceae</taxon>
        <taxon>Bellilinea</taxon>
    </lineage>
</organism>
<dbReference type="Proteomes" id="UP000050514">
    <property type="component" value="Unassembled WGS sequence"/>
</dbReference>
<comment type="caution">
    <text evidence="1">The sequence shown here is derived from an EMBL/GenBank/DDBJ whole genome shotgun (WGS) entry which is preliminary data.</text>
</comment>
<reference evidence="1 2" key="1">
    <citation type="submission" date="2015-07" db="EMBL/GenBank/DDBJ databases">
        <title>Draft genome of Bellilinea caldifistulae DSM 17877.</title>
        <authorList>
            <person name="Hemp J."/>
            <person name="Ward L.M."/>
            <person name="Pace L.A."/>
            <person name="Fischer W.W."/>
        </authorList>
    </citation>
    <scope>NUCLEOTIDE SEQUENCE [LARGE SCALE GENOMIC DNA]</scope>
    <source>
        <strain evidence="1 2">GOMI-1</strain>
    </source>
</reference>
<dbReference type="AlphaFoldDB" id="A0A0P6X1K2"/>
<protein>
    <submittedName>
        <fullName evidence="1">Uncharacterized protein</fullName>
    </submittedName>
</protein>
<name>A0A0P6X1K2_9CHLR</name>
<dbReference type="EMBL" id="LGHJ01000012">
    <property type="protein sequence ID" value="KPL76296.1"/>
    <property type="molecule type" value="Genomic_DNA"/>
</dbReference>
<dbReference type="RefSeq" id="WP_061919253.1">
    <property type="nucleotide sequence ID" value="NZ_DF967971.1"/>
</dbReference>
<dbReference type="STRING" id="360411.AC812_06375"/>
<gene>
    <name evidence="1" type="ORF">AC812_06375</name>
</gene>
<keyword evidence="2" id="KW-1185">Reference proteome</keyword>
<proteinExistence type="predicted"/>
<dbReference type="OrthoDB" id="10017870at2"/>